<accession>A0ABS7DK78</accession>
<keyword evidence="1" id="KW-0500">Molybdenum</keyword>
<evidence type="ECO:0000313" key="4">
    <source>
        <dbReference type="EMBL" id="MBW7571506.1"/>
    </source>
</evidence>
<sequence length="777" mass="85020">MGSIGVGQTVIRKEAWEKVTGQAKYTDDFISNDTLTAQIVTSTYAHAKIQKIDVSSAASLPGVKAILTGEDYPILFGQLIEDHPPLAKGIVRYYGEPVALVVADSAFTAAKAVAMIHVFYEPLPVIGSPSQAVAANAPLVHEQMILYEIAQKDIYPKYNTNICDQKKIRKGDVERGFTQCDCIVEAEFHLPQSDHIAMETRSAQARIDASGTVYIKTASQSPFNVKKIISKVFQIDQSKVIVEVPFVGGGFGGKAPVQLEILAYIASASVGGRAVRLTNSRENDMVSSPCRMGLEAKFKLGATRDGMLQAVQMEYLLDTGAYSDIGPTLIKAIIVDCTGPYKIDNVYCDAFCVYTNHPYVTSYRGFSHASSAFCIERMMDKLAQKLNMDPAELRYKNALRPGCTSPTQVEITSSNFGDLNSCISKLQEIINWSEGTRVEVGENKIRAKGMACFWKTSNSPTDAVSGVFLTFNTDGSINLNCGCVECGPSMKTTAAQILSEKLKMDINRIHVNMDVNTKYSPEHWKTVASMTTYMVGRAVLRAAEDVIRQLSSLAAVVLRCPPEDLEVAYEKVYVRHDPSLFLPLKELVHGYKYPNGNSVEGQILGRGSFIMSDLNVLDQETGKGKSGPFWTVGAQAVEIEYDEKEYTYRFVKAATVIDAGRVLNPKMAEGLVKGGMCMGLGLGSRESFSYDEEARVQDTSLRTYKVMHFGETPKYLVSFVETPQIDAPYHARGIAEHGIIGIPAALGNALSVAVHAELDELPLVPETIWHMKTGGIL</sequence>
<dbReference type="InterPro" id="IPR037165">
    <property type="entry name" value="AldOxase/xan_DH_Mopterin-bd_sf"/>
</dbReference>
<keyword evidence="2" id="KW-0560">Oxidoreductase</keyword>
<evidence type="ECO:0000259" key="3">
    <source>
        <dbReference type="SMART" id="SM01008"/>
    </source>
</evidence>
<dbReference type="PANTHER" id="PTHR11908">
    <property type="entry name" value="XANTHINE DEHYDROGENASE"/>
    <property type="match status" value="1"/>
</dbReference>
<dbReference type="InterPro" id="IPR000674">
    <property type="entry name" value="Ald_Oxase/Xan_DH_a/b"/>
</dbReference>
<dbReference type="Gene3D" id="3.90.1170.50">
    <property type="entry name" value="Aldehyde oxidase/xanthine dehydrogenase, a/b hammerhead"/>
    <property type="match status" value="1"/>
</dbReference>
<comment type="caution">
    <text evidence="4">The sequence shown here is derived from an EMBL/GenBank/DDBJ whole genome shotgun (WGS) entry which is preliminary data.</text>
</comment>
<proteinExistence type="predicted"/>
<reference evidence="4 5" key="1">
    <citation type="submission" date="2021-03" db="EMBL/GenBank/DDBJ databases">
        <title>Caproiciproducens sp. nov. isolated from feces of cow.</title>
        <authorList>
            <person name="Choi J.-Y."/>
        </authorList>
    </citation>
    <scope>NUCLEOTIDE SEQUENCE [LARGE SCALE GENOMIC DNA]</scope>
    <source>
        <strain evidence="4 5">AGMB10547</strain>
    </source>
</reference>
<dbReference type="Pfam" id="PF02738">
    <property type="entry name" value="MoCoBD_1"/>
    <property type="match status" value="1"/>
</dbReference>
<dbReference type="Pfam" id="PF01315">
    <property type="entry name" value="Ald_Xan_dh_C"/>
    <property type="match status" value="1"/>
</dbReference>
<feature type="domain" description="Aldehyde oxidase/xanthine dehydrogenase a/b hammerhead" evidence="3">
    <location>
        <begin position="20"/>
        <end position="124"/>
    </location>
</feature>
<dbReference type="SMART" id="SM01008">
    <property type="entry name" value="Ald_Xan_dh_C"/>
    <property type="match status" value="1"/>
</dbReference>
<keyword evidence="5" id="KW-1185">Reference proteome</keyword>
<organism evidence="4 5">
    <name type="scientific">Caproiciproducens faecalis</name>
    <dbReference type="NCBI Taxonomy" id="2820301"/>
    <lineage>
        <taxon>Bacteria</taxon>
        <taxon>Bacillati</taxon>
        <taxon>Bacillota</taxon>
        <taxon>Clostridia</taxon>
        <taxon>Eubacteriales</taxon>
        <taxon>Acutalibacteraceae</taxon>
        <taxon>Caproiciproducens</taxon>
    </lineage>
</organism>
<dbReference type="Proteomes" id="UP000719942">
    <property type="component" value="Unassembled WGS sequence"/>
</dbReference>
<dbReference type="SUPFAM" id="SSF54665">
    <property type="entry name" value="CO dehydrogenase molybdoprotein N-domain-like"/>
    <property type="match status" value="1"/>
</dbReference>
<dbReference type="RefSeq" id="WP_219963913.1">
    <property type="nucleotide sequence ID" value="NZ_JAGFNZ010000001.1"/>
</dbReference>
<dbReference type="PANTHER" id="PTHR11908:SF132">
    <property type="entry name" value="ALDEHYDE OXIDASE 1-RELATED"/>
    <property type="match status" value="1"/>
</dbReference>
<dbReference type="InterPro" id="IPR008274">
    <property type="entry name" value="AldOxase/xan_DH_MoCoBD1"/>
</dbReference>
<name>A0ABS7DK78_9FIRM</name>
<dbReference type="InterPro" id="IPR046867">
    <property type="entry name" value="AldOxase/xan_DH_MoCoBD2"/>
</dbReference>
<evidence type="ECO:0000256" key="1">
    <source>
        <dbReference type="ARBA" id="ARBA00022505"/>
    </source>
</evidence>
<dbReference type="Pfam" id="PF20256">
    <property type="entry name" value="MoCoBD_2"/>
    <property type="match status" value="1"/>
</dbReference>
<dbReference type="SUPFAM" id="SSF56003">
    <property type="entry name" value="Molybdenum cofactor-binding domain"/>
    <property type="match status" value="1"/>
</dbReference>
<evidence type="ECO:0000256" key="2">
    <source>
        <dbReference type="ARBA" id="ARBA00023002"/>
    </source>
</evidence>
<evidence type="ECO:0000313" key="5">
    <source>
        <dbReference type="Proteomes" id="UP000719942"/>
    </source>
</evidence>
<protein>
    <submittedName>
        <fullName evidence="4">Xanthine dehydrogenase family protein molybdopterin-binding subunit</fullName>
    </submittedName>
</protein>
<dbReference type="InterPro" id="IPR016208">
    <property type="entry name" value="Ald_Oxase/xanthine_DH-like"/>
</dbReference>
<dbReference type="Gene3D" id="3.30.365.10">
    <property type="entry name" value="Aldehyde oxidase/xanthine dehydrogenase, molybdopterin binding domain"/>
    <property type="match status" value="4"/>
</dbReference>
<dbReference type="EMBL" id="JAGFNZ010000001">
    <property type="protein sequence ID" value="MBW7571506.1"/>
    <property type="molecule type" value="Genomic_DNA"/>
</dbReference>
<gene>
    <name evidence="4" type="ORF">J5W02_01655</name>
</gene>
<dbReference type="InterPro" id="IPR036856">
    <property type="entry name" value="Ald_Oxase/Xan_DH_a/b_sf"/>
</dbReference>